<evidence type="ECO:0000256" key="10">
    <source>
        <dbReference type="ARBA" id="ARBA00022840"/>
    </source>
</evidence>
<dbReference type="GO" id="GO:0005829">
    <property type="term" value="C:cytosol"/>
    <property type="evidence" value="ECO:0007669"/>
    <property type="project" value="TreeGrafter"/>
</dbReference>
<comment type="catalytic activity">
    <reaction evidence="12">
        <text>shikimate + ATP = 3-phosphoshikimate + ADP + H(+)</text>
        <dbReference type="Rhea" id="RHEA:13121"/>
        <dbReference type="ChEBI" id="CHEBI:15378"/>
        <dbReference type="ChEBI" id="CHEBI:30616"/>
        <dbReference type="ChEBI" id="CHEBI:36208"/>
        <dbReference type="ChEBI" id="CHEBI:145989"/>
        <dbReference type="ChEBI" id="CHEBI:456216"/>
        <dbReference type="EC" id="2.7.1.71"/>
    </reaction>
</comment>
<dbReference type="GO" id="GO:0009423">
    <property type="term" value="P:chorismate biosynthetic process"/>
    <property type="evidence" value="ECO:0007669"/>
    <property type="project" value="UniProtKB-UniPathway"/>
</dbReference>
<keyword evidence="7" id="KW-0808">Transferase</keyword>
<dbReference type="PROSITE" id="PS01128">
    <property type="entry name" value="SHIKIMATE_KINASE"/>
    <property type="match status" value="1"/>
</dbReference>
<dbReference type="FunFam" id="3.40.50.300:FF:001033">
    <property type="entry name" value="Shikimate kinase 2, chloroplastic"/>
    <property type="match status" value="1"/>
</dbReference>
<name>A0A7J0DCE6_9ERIC</name>
<proteinExistence type="inferred from homology"/>
<dbReference type="PRINTS" id="PR01100">
    <property type="entry name" value="SHIKIMTKNASE"/>
</dbReference>
<comment type="subcellular location">
    <subcellularLocation>
        <location evidence="2">Plastid</location>
        <location evidence="2">Chloroplast</location>
    </subcellularLocation>
</comment>
<evidence type="ECO:0000256" key="12">
    <source>
        <dbReference type="ARBA" id="ARBA00048567"/>
    </source>
</evidence>
<keyword evidence="8" id="KW-0547">Nucleotide-binding</keyword>
<evidence type="ECO:0000256" key="11">
    <source>
        <dbReference type="ARBA" id="ARBA00023141"/>
    </source>
</evidence>
<evidence type="ECO:0000256" key="3">
    <source>
        <dbReference type="ARBA" id="ARBA00004842"/>
    </source>
</evidence>
<keyword evidence="11" id="KW-0057">Aromatic amino acid biosynthesis</keyword>
<comment type="function">
    <text evidence="1">Catalyzes the specific phosphorylation of the 3-hydroxyl group of shikimic acid using ATP as a cosubstrate.</text>
</comment>
<accession>A0A7J0DCE6</accession>
<dbReference type="HAMAP" id="MF_00109">
    <property type="entry name" value="Shikimate_kinase"/>
    <property type="match status" value="1"/>
</dbReference>
<evidence type="ECO:0000256" key="5">
    <source>
        <dbReference type="ARBA" id="ARBA00012154"/>
    </source>
</evidence>
<dbReference type="GO" id="GO:0008652">
    <property type="term" value="P:amino acid biosynthetic process"/>
    <property type="evidence" value="ECO:0007669"/>
    <property type="project" value="UniProtKB-KW"/>
</dbReference>
<keyword evidence="6" id="KW-0028">Amino-acid biosynthesis</keyword>
<dbReference type="EC" id="2.7.1.71" evidence="5"/>
<reference evidence="14" key="1">
    <citation type="submission" date="2019-07" db="EMBL/GenBank/DDBJ databases">
        <title>De Novo Assembly of kiwifruit Actinidia rufa.</title>
        <authorList>
            <person name="Sugita-Konishi S."/>
            <person name="Sato K."/>
            <person name="Mori E."/>
            <person name="Abe Y."/>
            <person name="Kisaki G."/>
            <person name="Hamano K."/>
            <person name="Suezawa K."/>
            <person name="Otani M."/>
            <person name="Fukuda T."/>
            <person name="Manabe T."/>
            <person name="Gomi K."/>
            <person name="Tabuchi M."/>
            <person name="Akimitsu K."/>
            <person name="Kataoka I."/>
        </authorList>
    </citation>
    <scope>NUCLEOTIDE SEQUENCE [LARGE SCALE GENOMIC DNA]</scope>
    <source>
        <strain evidence="14">cv. Fuchu</strain>
    </source>
</reference>
<dbReference type="InterPro" id="IPR031322">
    <property type="entry name" value="Shikimate/glucono_kinase"/>
</dbReference>
<evidence type="ECO:0000256" key="4">
    <source>
        <dbReference type="ARBA" id="ARBA00006997"/>
    </source>
</evidence>
<keyword evidence="10" id="KW-0067">ATP-binding</keyword>
<dbReference type="Proteomes" id="UP000585474">
    <property type="component" value="Unassembled WGS sequence"/>
</dbReference>
<dbReference type="InterPro" id="IPR027417">
    <property type="entry name" value="P-loop_NTPase"/>
</dbReference>
<dbReference type="PANTHER" id="PTHR21087:SF16">
    <property type="entry name" value="SHIKIMATE KINASE 1, CHLOROPLASTIC"/>
    <property type="match status" value="1"/>
</dbReference>
<organism evidence="13 14">
    <name type="scientific">Actinidia rufa</name>
    <dbReference type="NCBI Taxonomy" id="165716"/>
    <lineage>
        <taxon>Eukaryota</taxon>
        <taxon>Viridiplantae</taxon>
        <taxon>Streptophyta</taxon>
        <taxon>Embryophyta</taxon>
        <taxon>Tracheophyta</taxon>
        <taxon>Spermatophyta</taxon>
        <taxon>Magnoliopsida</taxon>
        <taxon>eudicotyledons</taxon>
        <taxon>Gunneridae</taxon>
        <taxon>Pentapetalae</taxon>
        <taxon>asterids</taxon>
        <taxon>Ericales</taxon>
        <taxon>Actinidiaceae</taxon>
        <taxon>Actinidia</taxon>
    </lineage>
</organism>
<keyword evidence="9 13" id="KW-0418">Kinase</keyword>
<keyword evidence="14" id="KW-1185">Reference proteome</keyword>
<evidence type="ECO:0000256" key="9">
    <source>
        <dbReference type="ARBA" id="ARBA00022777"/>
    </source>
</evidence>
<dbReference type="GO" id="GO:0005524">
    <property type="term" value="F:ATP binding"/>
    <property type="evidence" value="ECO:0007669"/>
    <property type="project" value="UniProtKB-KW"/>
</dbReference>
<evidence type="ECO:0000256" key="7">
    <source>
        <dbReference type="ARBA" id="ARBA00022679"/>
    </source>
</evidence>
<dbReference type="UniPathway" id="UPA00053">
    <property type="reaction ID" value="UER00088"/>
</dbReference>
<dbReference type="EMBL" id="BJWL01000158">
    <property type="protein sequence ID" value="GFS32105.1"/>
    <property type="molecule type" value="Genomic_DNA"/>
</dbReference>
<sequence>MKLQILTYCHLHKPVTSKVSCSYRNFPGMMGSGKTTVGRILSDILSYSFFDSDTLIEQAVGATSVAEIFKLHGESFFRDNETDVLRKLSLMQRLVVSTGGGAVIRPINWKYMQKGISVWLDVPLEALARRIAAVGTESRPLLHQESGDAYAKAFTRLSTLWEERSEAYANASARVSLERRGQGGYTSRRGGVMITVRKYSKFAIDDAQRDAEVMFESHFKHNSNWVLLSGANG</sequence>
<protein>
    <recommendedName>
        <fullName evidence="5">shikimate kinase</fullName>
        <ecNumber evidence="5">2.7.1.71</ecNumber>
    </recommendedName>
</protein>
<dbReference type="SUPFAM" id="SSF52540">
    <property type="entry name" value="P-loop containing nucleoside triphosphate hydrolases"/>
    <property type="match status" value="1"/>
</dbReference>
<evidence type="ECO:0000256" key="8">
    <source>
        <dbReference type="ARBA" id="ARBA00022741"/>
    </source>
</evidence>
<evidence type="ECO:0000313" key="14">
    <source>
        <dbReference type="Proteomes" id="UP000585474"/>
    </source>
</evidence>
<comment type="similarity">
    <text evidence="4">Belongs to the shikimate kinase family.</text>
</comment>
<dbReference type="Gene3D" id="3.40.50.300">
    <property type="entry name" value="P-loop containing nucleotide triphosphate hydrolases"/>
    <property type="match status" value="1"/>
</dbReference>
<dbReference type="GO" id="GO:0004765">
    <property type="term" value="F:shikimate kinase activity"/>
    <property type="evidence" value="ECO:0007669"/>
    <property type="project" value="UniProtKB-EC"/>
</dbReference>
<dbReference type="InterPro" id="IPR023000">
    <property type="entry name" value="Shikimate_kinase_CS"/>
</dbReference>
<comment type="caution">
    <text evidence="13">The sequence shown here is derived from an EMBL/GenBank/DDBJ whole genome shotgun (WGS) entry which is preliminary data.</text>
</comment>
<evidence type="ECO:0000256" key="6">
    <source>
        <dbReference type="ARBA" id="ARBA00022605"/>
    </source>
</evidence>
<evidence type="ECO:0000313" key="13">
    <source>
        <dbReference type="EMBL" id="GFS32105.1"/>
    </source>
</evidence>
<dbReference type="OrthoDB" id="197068at2759"/>
<dbReference type="CDD" id="cd00464">
    <property type="entry name" value="SK"/>
    <property type="match status" value="1"/>
</dbReference>
<evidence type="ECO:0000256" key="2">
    <source>
        <dbReference type="ARBA" id="ARBA00004229"/>
    </source>
</evidence>
<dbReference type="PANTHER" id="PTHR21087">
    <property type="entry name" value="SHIKIMATE KINASE"/>
    <property type="match status" value="1"/>
</dbReference>
<comment type="pathway">
    <text evidence="3">Metabolic intermediate biosynthesis; chorismate biosynthesis; chorismate from D-erythrose 4-phosphate and phosphoenolpyruvate: step 5/7.</text>
</comment>
<evidence type="ECO:0000256" key="1">
    <source>
        <dbReference type="ARBA" id="ARBA00002641"/>
    </source>
</evidence>
<dbReference type="AlphaFoldDB" id="A0A7J0DCE6"/>
<dbReference type="GO" id="GO:0009507">
    <property type="term" value="C:chloroplast"/>
    <property type="evidence" value="ECO:0007669"/>
    <property type="project" value="UniProtKB-SubCell"/>
</dbReference>
<gene>
    <name evidence="13" type="ORF">Acr_00g0020880</name>
</gene>
<dbReference type="Pfam" id="PF01202">
    <property type="entry name" value="SKI"/>
    <property type="match status" value="1"/>
</dbReference>
<dbReference type="InterPro" id="IPR000623">
    <property type="entry name" value="Shikimate_kinase/TSH1"/>
</dbReference>
<dbReference type="GO" id="GO:0009073">
    <property type="term" value="P:aromatic amino acid family biosynthetic process"/>
    <property type="evidence" value="ECO:0007669"/>
    <property type="project" value="UniProtKB-KW"/>
</dbReference>